<keyword evidence="4 5" id="KW-0472">Membrane</keyword>
<dbReference type="SUPFAM" id="SSF50182">
    <property type="entry name" value="Sm-like ribonucleoproteins"/>
    <property type="match status" value="1"/>
</dbReference>
<dbReference type="InterPro" id="IPR045275">
    <property type="entry name" value="MscS_archaea/bacteria_type"/>
</dbReference>
<evidence type="ECO:0000256" key="4">
    <source>
        <dbReference type="ARBA" id="ARBA00023136"/>
    </source>
</evidence>
<comment type="caution">
    <text evidence="5">Lacks conserved residue(s) required for the propagation of feature annotation.</text>
</comment>
<dbReference type="Pfam" id="PF00924">
    <property type="entry name" value="MS_channel_2nd"/>
    <property type="match status" value="1"/>
</dbReference>
<keyword evidence="2 5" id="KW-0812">Transmembrane</keyword>
<name>A0A240UPN9_9GAMM</name>
<feature type="transmembrane region" description="Helical" evidence="5">
    <location>
        <begin position="21"/>
        <end position="37"/>
    </location>
</feature>
<comment type="function">
    <text evidence="5">Mechanosensitive channel that participates in the regulation of osmotic pressure changes within the cell, opening in response to stretch forces in the membrane lipid bilayer, without the need for other proteins. Contributes to normal resistance to hypoosmotic shock. Forms an ion channel of 1.0 nanosiemens conductance with a slight preference for anions.</text>
</comment>
<organism evidence="6 7">
    <name type="scientific">Kushneria marisflavi</name>
    <dbReference type="NCBI Taxonomy" id="157779"/>
    <lineage>
        <taxon>Bacteria</taxon>
        <taxon>Pseudomonadati</taxon>
        <taxon>Pseudomonadota</taxon>
        <taxon>Gammaproteobacteria</taxon>
        <taxon>Oceanospirillales</taxon>
        <taxon>Halomonadaceae</taxon>
        <taxon>Kushneria</taxon>
    </lineage>
</organism>
<evidence type="ECO:0000313" key="6">
    <source>
        <dbReference type="EMBL" id="ART63096.1"/>
    </source>
</evidence>
<dbReference type="KEGG" id="kma:B9H00_08550"/>
<comment type="subcellular location">
    <subcellularLocation>
        <location evidence="5">Cell inner membrane</location>
        <topology evidence="5">Multi-pass membrane protein</topology>
    </subcellularLocation>
    <subcellularLocation>
        <location evidence="1">Membrane</location>
    </subcellularLocation>
</comment>
<dbReference type="InterPro" id="IPR006685">
    <property type="entry name" value="MscS_channel_2nd"/>
</dbReference>
<protein>
    <recommendedName>
        <fullName evidence="5">Small-conductance mechanosensitive channel</fullName>
    </recommendedName>
</protein>
<dbReference type="AlphaFoldDB" id="A0A240UPN9"/>
<keyword evidence="5" id="KW-0813">Transport</keyword>
<dbReference type="EMBL" id="CP021358">
    <property type="protein sequence ID" value="ART63096.1"/>
    <property type="molecule type" value="Genomic_DNA"/>
</dbReference>
<dbReference type="PANTHER" id="PTHR30221">
    <property type="entry name" value="SMALL-CONDUCTANCE MECHANOSENSITIVE CHANNEL"/>
    <property type="match status" value="1"/>
</dbReference>
<feature type="transmembrane region" description="Helical" evidence="5">
    <location>
        <begin position="57"/>
        <end position="79"/>
    </location>
</feature>
<evidence type="ECO:0000313" key="7">
    <source>
        <dbReference type="Proteomes" id="UP000194457"/>
    </source>
</evidence>
<dbReference type="Gene3D" id="2.30.30.60">
    <property type="match status" value="1"/>
</dbReference>
<comment type="subunit">
    <text evidence="5">Homoheptamer.</text>
</comment>
<keyword evidence="3 5" id="KW-1133">Transmembrane helix</keyword>
<evidence type="ECO:0000256" key="1">
    <source>
        <dbReference type="ARBA" id="ARBA00004370"/>
    </source>
</evidence>
<evidence type="ECO:0000256" key="5">
    <source>
        <dbReference type="RuleBase" id="RU369025"/>
    </source>
</evidence>
<evidence type="ECO:0000256" key="2">
    <source>
        <dbReference type="ARBA" id="ARBA00022692"/>
    </source>
</evidence>
<dbReference type="OrthoDB" id="9799209at2"/>
<keyword evidence="7" id="KW-1185">Reference proteome</keyword>
<proteinExistence type="inferred from homology"/>
<comment type="similarity">
    <text evidence="5">Belongs to the MscS (TC 1.A.23) family.</text>
</comment>
<keyword evidence="5" id="KW-0406">Ion transport</keyword>
<keyword evidence="5" id="KW-0997">Cell inner membrane</keyword>
<dbReference type="Proteomes" id="UP000194457">
    <property type="component" value="Chromosome"/>
</dbReference>
<evidence type="ECO:0000256" key="3">
    <source>
        <dbReference type="ARBA" id="ARBA00022989"/>
    </source>
</evidence>
<gene>
    <name evidence="6" type="ORF">B9H00_08550</name>
</gene>
<dbReference type="GO" id="GO:0005886">
    <property type="term" value="C:plasma membrane"/>
    <property type="evidence" value="ECO:0007669"/>
    <property type="project" value="UniProtKB-SubCell"/>
</dbReference>
<feature type="transmembrane region" description="Helical" evidence="5">
    <location>
        <begin position="86"/>
        <end position="105"/>
    </location>
</feature>
<dbReference type="InterPro" id="IPR010920">
    <property type="entry name" value="LSM_dom_sf"/>
</dbReference>
<reference evidence="6 7" key="1">
    <citation type="submission" date="2017-05" db="EMBL/GenBank/DDBJ databases">
        <authorList>
            <person name="Song R."/>
            <person name="Chenine A.L."/>
            <person name="Ruprecht R.M."/>
        </authorList>
    </citation>
    <scope>NUCLEOTIDE SEQUENCE [LARGE SCALE GENOMIC DNA]</scope>
    <source>
        <strain evidence="6">SW32</strain>
    </source>
</reference>
<accession>A0A240UPN9</accession>
<sequence>MAQQASSSPEAASMIRSIGDIDFVTIALIILGTWLAITLVKRTLPWVAERGPNRLRLWLLGAVPIFRLAATALAVIWIIPMVVKVTVENFLVIAGAVGVAFGFAFKDYISSLIAGIVAQFETPWRAGDWVKIGSDYGEVRSVGMRAITLRTLHDDIITVPNLKLWDNNIANSNDGERTLMCVADFYIAPPFDAQRMRAALRDVALTSAWLCYDKPIIVFVEQAKVGTHIELRCYPFEMRDQGHFISDLTVRGKEAIQALGATEVSAPAAAG</sequence>
<dbReference type="PANTHER" id="PTHR30221:SF1">
    <property type="entry name" value="SMALL-CONDUCTANCE MECHANOSENSITIVE CHANNEL"/>
    <property type="match status" value="1"/>
</dbReference>
<dbReference type="RefSeq" id="WP_086900306.1">
    <property type="nucleotide sequence ID" value="NZ_CP021358.1"/>
</dbReference>
<keyword evidence="5" id="KW-0407">Ion channel</keyword>
<dbReference type="InterPro" id="IPR023408">
    <property type="entry name" value="MscS_beta-dom_sf"/>
</dbReference>
<dbReference type="Gene3D" id="1.10.287.1260">
    <property type="match status" value="1"/>
</dbReference>
<keyword evidence="5" id="KW-1003">Cell membrane</keyword>
<dbReference type="GO" id="GO:0008381">
    <property type="term" value="F:mechanosensitive monoatomic ion channel activity"/>
    <property type="evidence" value="ECO:0007669"/>
    <property type="project" value="InterPro"/>
</dbReference>